<keyword evidence="2" id="KW-1185">Reference proteome</keyword>
<dbReference type="EMBL" id="JNOM01000120">
    <property type="protein sequence ID" value="KNG86328.1"/>
    <property type="molecule type" value="Genomic_DNA"/>
</dbReference>
<sequence>MAVPLYIPPCIHNPTSKHHLPPHDQPLRIQIEGPLVAIQRILPDIPWHLSLLNRTFPQPAGPELARLTYQQIYERDTCLEVAGDLMMRDEYLGWVPENVIDYYGVTFDHLVPLDEPNPEVLQINIIEIEDDNGADASTGLLFAVGLVEYIRKKVLAVPRCCQPNPRTPNQAHRTLTPNIRTVGGRAISRSVSNTDTYPAALLEHVSSGAAIFDWLDDLA</sequence>
<reference evidence="1 2" key="1">
    <citation type="submission" date="2014-06" db="EMBL/GenBank/DDBJ databases">
        <title>The Genome of the Aflatoxigenic Filamentous Fungus Aspergillus nomius.</title>
        <authorList>
            <person name="Moore M.G."/>
            <person name="Shannon B.M."/>
            <person name="Brian M.M."/>
        </authorList>
    </citation>
    <scope>NUCLEOTIDE SEQUENCE [LARGE SCALE GENOMIC DNA]</scope>
    <source>
        <strain evidence="1 2">NRRL 13137</strain>
    </source>
</reference>
<dbReference type="STRING" id="1509407.A0A0L1J4H5"/>
<dbReference type="Proteomes" id="UP000037505">
    <property type="component" value="Unassembled WGS sequence"/>
</dbReference>
<dbReference type="AlphaFoldDB" id="A0A0L1J4H5"/>
<proteinExistence type="predicted"/>
<name>A0A0L1J4H5_ASPN3</name>
<comment type="caution">
    <text evidence="1">The sequence shown here is derived from an EMBL/GenBank/DDBJ whole genome shotgun (WGS) entry which is preliminary data.</text>
</comment>
<evidence type="ECO:0000313" key="1">
    <source>
        <dbReference type="EMBL" id="KNG86328.1"/>
    </source>
</evidence>
<accession>A0A0L1J4H5</accession>
<dbReference type="RefSeq" id="XP_015407251.1">
    <property type="nucleotide sequence ID" value="XM_015550479.1"/>
</dbReference>
<dbReference type="OrthoDB" id="5150140at2759"/>
<evidence type="ECO:0000313" key="2">
    <source>
        <dbReference type="Proteomes" id="UP000037505"/>
    </source>
</evidence>
<dbReference type="GeneID" id="26807026"/>
<organism evidence="1 2">
    <name type="scientific">Aspergillus nomiae NRRL (strain ATCC 15546 / NRRL 13137 / CBS 260.88 / M93)</name>
    <dbReference type="NCBI Taxonomy" id="1509407"/>
    <lineage>
        <taxon>Eukaryota</taxon>
        <taxon>Fungi</taxon>
        <taxon>Dikarya</taxon>
        <taxon>Ascomycota</taxon>
        <taxon>Pezizomycotina</taxon>
        <taxon>Eurotiomycetes</taxon>
        <taxon>Eurotiomycetidae</taxon>
        <taxon>Eurotiales</taxon>
        <taxon>Aspergillaceae</taxon>
        <taxon>Aspergillus</taxon>
        <taxon>Aspergillus subgen. Circumdati</taxon>
    </lineage>
</organism>
<protein>
    <submittedName>
        <fullName evidence="1">Uncharacterized protein</fullName>
    </submittedName>
</protein>
<gene>
    <name evidence="1" type="ORF">ANOM_005222</name>
</gene>